<name>A0A8B6H0U0_MYTGA</name>
<evidence type="ECO:0000313" key="2">
    <source>
        <dbReference type="Proteomes" id="UP000596742"/>
    </source>
</evidence>
<dbReference type="InterPro" id="IPR011042">
    <property type="entry name" value="6-blade_b-propeller_TolB-like"/>
</dbReference>
<accession>A0A8B6H0U0</accession>
<sequence length="341" mass="39355">MTHELDEKTLVEAETMTHELDEKRFVDAETMTLELDKKTLVEAETMTLGLGVNKTSVEAETMTHELDEKKCVDAETMTHEQDTFPVIQAQTAIQGPKTFNIELHFPGIIVFEIMKMEKEMVLTGINLHMKNHYKLFVINIETHKHESFDLENKPNNMTSIDDNIVALPYPDIQKVDMLNLKTGRIEHTIKVNCLAIFHSNDHLYVIKYGKVERINIAGVSIESFNLPTKMIKHISVYDKRLFYTCYESLYCCDLNGTQLWRFIPKIEKRLSDVATDKYGNIYVSSADPVNVLVISQEGKYLKHISMNFENETRPVKIHCDELHNRLSILRPSNNVIAFFDV</sequence>
<dbReference type="EMBL" id="UYJE01009269">
    <property type="protein sequence ID" value="VDI71778.1"/>
    <property type="molecule type" value="Genomic_DNA"/>
</dbReference>
<proteinExistence type="predicted"/>
<comment type="caution">
    <text evidence="1">The sequence shown here is derived from an EMBL/GenBank/DDBJ whole genome shotgun (WGS) entry which is preliminary data.</text>
</comment>
<organism evidence="1 2">
    <name type="scientific">Mytilus galloprovincialis</name>
    <name type="common">Mediterranean mussel</name>
    <dbReference type="NCBI Taxonomy" id="29158"/>
    <lineage>
        <taxon>Eukaryota</taxon>
        <taxon>Metazoa</taxon>
        <taxon>Spiralia</taxon>
        <taxon>Lophotrochozoa</taxon>
        <taxon>Mollusca</taxon>
        <taxon>Bivalvia</taxon>
        <taxon>Autobranchia</taxon>
        <taxon>Pteriomorphia</taxon>
        <taxon>Mytilida</taxon>
        <taxon>Mytiloidea</taxon>
        <taxon>Mytilidae</taxon>
        <taxon>Mytilinae</taxon>
        <taxon>Mytilus</taxon>
    </lineage>
</organism>
<dbReference type="Proteomes" id="UP000596742">
    <property type="component" value="Unassembled WGS sequence"/>
</dbReference>
<reference evidence="1" key="1">
    <citation type="submission" date="2018-11" db="EMBL/GenBank/DDBJ databases">
        <authorList>
            <person name="Alioto T."/>
            <person name="Alioto T."/>
        </authorList>
    </citation>
    <scope>NUCLEOTIDE SEQUENCE</scope>
</reference>
<dbReference type="OrthoDB" id="10281852at2759"/>
<protein>
    <submittedName>
        <fullName evidence="1">Uncharacterized protein</fullName>
    </submittedName>
</protein>
<keyword evidence="2" id="KW-1185">Reference proteome</keyword>
<gene>
    <name evidence="1" type="ORF">MGAL_10B013337</name>
</gene>
<dbReference type="Gene3D" id="2.120.10.30">
    <property type="entry name" value="TolB, C-terminal domain"/>
    <property type="match status" value="1"/>
</dbReference>
<dbReference type="AlphaFoldDB" id="A0A8B6H0U0"/>
<dbReference type="SUPFAM" id="SSF63825">
    <property type="entry name" value="YWTD domain"/>
    <property type="match status" value="1"/>
</dbReference>
<evidence type="ECO:0000313" key="1">
    <source>
        <dbReference type="EMBL" id="VDI71778.1"/>
    </source>
</evidence>